<reference evidence="2" key="1">
    <citation type="submission" date="2023-05" db="EMBL/GenBank/DDBJ databases">
        <title>Mycoplasma phocimorsus sp. nov., isolated from Scandinavian patients with seal finger or septic arthritis after contact with seals.</title>
        <authorList>
            <person name="Skafte-Holm A."/>
            <person name="Pedersen T.R."/>
            <person name="Froelund M."/>
            <person name="Stegger M."/>
            <person name="Qvortrup K."/>
            <person name="Michaels D.L."/>
            <person name="Brown D.R."/>
            <person name="Jensen J.S."/>
        </authorList>
    </citation>
    <scope>NUCLEOTIDE SEQUENCE</scope>
    <source>
        <strain evidence="2">M5725</strain>
    </source>
</reference>
<dbReference type="Pfam" id="PF12008">
    <property type="entry name" value="EcoR124_C"/>
    <property type="match status" value="1"/>
</dbReference>
<organism evidence="2 3">
    <name type="scientific">Mycoplasma phocimorsus</name>
    <dbReference type="NCBI Taxonomy" id="3045839"/>
    <lineage>
        <taxon>Bacteria</taxon>
        <taxon>Bacillati</taxon>
        <taxon>Mycoplasmatota</taxon>
        <taxon>Mollicutes</taxon>
        <taxon>Mycoplasmataceae</taxon>
        <taxon>Mycoplasma</taxon>
    </lineage>
</organism>
<evidence type="ECO:0000313" key="2">
    <source>
        <dbReference type="EMBL" id="MDJ1645740.1"/>
    </source>
</evidence>
<dbReference type="InterPro" id="IPR022625">
    <property type="entry name" value="TypeI_RM_Rsu_C"/>
</dbReference>
<dbReference type="AlphaFoldDB" id="A0AAJ1PTT0"/>
<comment type="caution">
    <text evidence="2">The sequence shown here is derived from an EMBL/GenBank/DDBJ whole genome shotgun (WGS) entry which is preliminary data.</text>
</comment>
<name>A0AAJ1PTT0_9MOLU</name>
<feature type="domain" description="Type I restriction enzyme R protein C-terminal" evidence="1">
    <location>
        <begin position="28"/>
        <end position="171"/>
    </location>
</feature>
<sequence length="211" mass="25619">MFKKMNFNFKFFFNLIFNINSHNFFPEFYRKYRERLKNNKIEINDDLKFEAGLSDFTDIDVMYIWKALNQHLITKETLTKDEINELVQGIKSSNTEYMKAEIIEQFMIYWNSSSYSDRVKMTTENAAFNKSISDMAKNFKEKISQWIKEYVLKKDFLLKKLNSFSKKDDKLIKRFTQEITDFFYKVYEVLIWNENDNDESISFTINNDFVF</sequence>
<dbReference type="EMBL" id="JASDDP010000013">
    <property type="protein sequence ID" value="MDJ1645740.1"/>
    <property type="molecule type" value="Genomic_DNA"/>
</dbReference>
<dbReference type="RefSeq" id="WP_283827220.1">
    <property type="nucleotide sequence ID" value="NZ_JASDDP010000013.1"/>
</dbReference>
<evidence type="ECO:0000259" key="1">
    <source>
        <dbReference type="Pfam" id="PF12008"/>
    </source>
</evidence>
<accession>A0AAJ1PTT0</accession>
<protein>
    <recommendedName>
        <fullName evidence="1">Type I restriction enzyme R protein C-terminal domain-containing protein</fullName>
    </recommendedName>
</protein>
<gene>
    <name evidence="2" type="ORF">QLQ80_01380</name>
</gene>
<evidence type="ECO:0000313" key="3">
    <source>
        <dbReference type="Proteomes" id="UP001224428"/>
    </source>
</evidence>
<dbReference type="Proteomes" id="UP001224428">
    <property type="component" value="Unassembled WGS sequence"/>
</dbReference>
<proteinExistence type="predicted"/>
<keyword evidence="3" id="KW-1185">Reference proteome</keyword>